<evidence type="ECO:0000256" key="4">
    <source>
        <dbReference type="ARBA" id="ARBA00048267"/>
    </source>
</evidence>
<dbReference type="Pfam" id="PF01339">
    <property type="entry name" value="CheB_methylest"/>
    <property type="match status" value="1"/>
</dbReference>
<dbReference type="PANTHER" id="PTHR42872">
    <property type="entry name" value="PROTEIN-GLUTAMATE METHYLESTERASE/PROTEIN-GLUTAMINE GLUTAMINASE"/>
    <property type="match status" value="1"/>
</dbReference>
<dbReference type="GO" id="GO:0008984">
    <property type="term" value="F:protein-glutamate methylesterase activity"/>
    <property type="evidence" value="ECO:0007669"/>
    <property type="project" value="UniProtKB-UniRule"/>
</dbReference>
<comment type="function">
    <text evidence="5">Involved in chemotaxis. Part of a chemotaxis signal transduction system that modulates chemotaxis in response to various stimuli. Catalyzes the demethylation of specific methylglutamate residues introduced into the chemoreceptors (methyl-accepting chemotaxis proteins or MCP) by CheR. Also mediates the irreversible deamidation of specific glutamine residues to glutamic acid.</text>
</comment>
<dbReference type="Pfam" id="PF00072">
    <property type="entry name" value="Response_reg"/>
    <property type="match status" value="1"/>
</dbReference>
<comment type="similarity">
    <text evidence="5">Belongs to the CheB family.</text>
</comment>
<dbReference type="EMBL" id="FUXL01000014">
    <property type="protein sequence ID" value="SKA31531.1"/>
    <property type="molecule type" value="Genomic_DNA"/>
</dbReference>
<dbReference type="CDD" id="cd17541">
    <property type="entry name" value="REC_CheB-like"/>
    <property type="match status" value="1"/>
</dbReference>
<dbReference type="PANTHER" id="PTHR42872:SF6">
    <property type="entry name" value="PROTEIN-GLUTAMATE METHYLESTERASE_PROTEIN-GLUTAMINE GLUTAMINASE"/>
    <property type="match status" value="1"/>
</dbReference>
<gene>
    <name evidence="5" type="primary">cheB</name>
    <name evidence="10" type="ORF">SAMN05428963_11421</name>
</gene>
<name>A0A1T4SUE4_9HYPH</name>
<dbReference type="PROSITE" id="PS50110">
    <property type="entry name" value="RESPONSE_REGULATORY"/>
    <property type="match status" value="1"/>
</dbReference>
<evidence type="ECO:0000259" key="9">
    <source>
        <dbReference type="PROSITE" id="PS50122"/>
    </source>
</evidence>
<dbReference type="GO" id="GO:0000156">
    <property type="term" value="F:phosphorelay response regulator activity"/>
    <property type="evidence" value="ECO:0007669"/>
    <property type="project" value="InterPro"/>
</dbReference>
<dbReference type="InterPro" id="IPR000673">
    <property type="entry name" value="Sig_transdc_resp-reg_Me-estase"/>
</dbReference>
<evidence type="ECO:0000256" key="5">
    <source>
        <dbReference type="HAMAP-Rule" id="MF_00099"/>
    </source>
</evidence>
<dbReference type="EC" id="3.5.1.44" evidence="5"/>
<comment type="catalytic activity">
    <reaction evidence="5">
        <text>L-glutaminyl-[protein] + H2O = L-glutamyl-[protein] + NH4(+)</text>
        <dbReference type="Rhea" id="RHEA:16441"/>
        <dbReference type="Rhea" id="RHEA-COMP:10207"/>
        <dbReference type="Rhea" id="RHEA-COMP:10208"/>
        <dbReference type="ChEBI" id="CHEBI:15377"/>
        <dbReference type="ChEBI" id="CHEBI:28938"/>
        <dbReference type="ChEBI" id="CHEBI:29973"/>
        <dbReference type="ChEBI" id="CHEBI:30011"/>
        <dbReference type="EC" id="3.5.1.44"/>
    </reaction>
</comment>
<keyword evidence="3 5" id="KW-0378">Hydrolase</keyword>
<keyword evidence="2 5" id="KW-0145">Chemotaxis</keyword>
<dbReference type="Proteomes" id="UP000190135">
    <property type="component" value="Unassembled WGS sequence"/>
</dbReference>
<dbReference type="Gene3D" id="3.40.50.180">
    <property type="entry name" value="Methylesterase CheB, C-terminal domain"/>
    <property type="match status" value="1"/>
</dbReference>
<dbReference type="STRING" id="1365950.SAMN05428963_11421"/>
<sequence length="360" mass="38565">MTKVLIVDDSALMRKVIATMLTEGGFEVVTAHNGVQALEALRREQPDAITLDINMPEMDGLTCLARIMTERPTPVVMCSSLTEKGAAATLEATALGAVDFLHKPDGTVSRSLHLLQDKMVAKVRAAAQARLRRRTASRQRTVEASSAPPKATATSLEYIVLVGVSTGGPATLEDLLFSLPQSLPAAIVIAQHMPAGFTQALAERLNRITPWTVAEVNGKQELKPGHIYLGRGAADVILMQRGTRVEVTTVPADASRLWHPSVSRLVQSALDIVTPEHLIGVQLTGMGDDGAAEMTELKRLGGRTIAEAEETAVVFGMPRELILLDGATAVLPSHRIGREIGRWAAGTVSKSASRGERRWA</sequence>
<organism evidence="10 11">
    <name type="scientific">Consotaella salsifontis</name>
    <dbReference type="NCBI Taxonomy" id="1365950"/>
    <lineage>
        <taxon>Bacteria</taxon>
        <taxon>Pseudomonadati</taxon>
        <taxon>Pseudomonadota</taxon>
        <taxon>Alphaproteobacteria</taxon>
        <taxon>Hyphomicrobiales</taxon>
        <taxon>Aurantimonadaceae</taxon>
        <taxon>Consotaella</taxon>
    </lineage>
</organism>
<keyword evidence="1 5" id="KW-0963">Cytoplasm</keyword>
<feature type="active site" evidence="5 6">
    <location>
        <position position="192"/>
    </location>
</feature>
<feature type="modified residue" description="4-aspartylphosphate" evidence="5 7">
    <location>
        <position position="52"/>
    </location>
</feature>
<feature type="active site" evidence="5 6">
    <location>
        <position position="165"/>
    </location>
</feature>
<dbReference type="GO" id="GO:0050568">
    <property type="term" value="F:protein-glutamine glutaminase activity"/>
    <property type="evidence" value="ECO:0007669"/>
    <property type="project" value="UniProtKB-UniRule"/>
</dbReference>
<reference evidence="10 11" key="1">
    <citation type="submission" date="2017-02" db="EMBL/GenBank/DDBJ databases">
        <authorList>
            <person name="Peterson S.W."/>
        </authorList>
    </citation>
    <scope>NUCLEOTIDE SEQUENCE [LARGE SCALE GENOMIC DNA]</scope>
    <source>
        <strain evidence="10 11">USBA 369</strain>
    </source>
</reference>
<evidence type="ECO:0000256" key="1">
    <source>
        <dbReference type="ARBA" id="ARBA00022490"/>
    </source>
</evidence>
<proteinExistence type="inferred from homology"/>
<keyword evidence="5 7" id="KW-0597">Phosphoprotein</keyword>
<dbReference type="PIRSF" id="PIRSF000876">
    <property type="entry name" value="RR_chemtxs_CheB"/>
    <property type="match status" value="1"/>
</dbReference>
<comment type="PTM">
    <text evidence="5">Phosphorylated by CheA. Phosphorylation of the N-terminal regulatory domain activates the methylesterase activity.</text>
</comment>
<keyword evidence="11" id="KW-1185">Reference proteome</keyword>
<feature type="active site" evidence="5 6">
    <location>
        <position position="289"/>
    </location>
</feature>
<dbReference type="InterPro" id="IPR001789">
    <property type="entry name" value="Sig_transdc_resp-reg_receiver"/>
</dbReference>
<dbReference type="PROSITE" id="PS50122">
    <property type="entry name" value="CHEB"/>
    <property type="match status" value="1"/>
</dbReference>
<feature type="domain" description="Response regulatory" evidence="8">
    <location>
        <begin position="3"/>
        <end position="118"/>
    </location>
</feature>
<evidence type="ECO:0000256" key="6">
    <source>
        <dbReference type="PROSITE-ProRule" id="PRU00050"/>
    </source>
</evidence>
<evidence type="ECO:0000313" key="10">
    <source>
        <dbReference type="EMBL" id="SKA31531.1"/>
    </source>
</evidence>
<dbReference type="InterPro" id="IPR011006">
    <property type="entry name" value="CheY-like_superfamily"/>
</dbReference>
<evidence type="ECO:0000256" key="3">
    <source>
        <dbReference type="ARBA" id="ARBA00022801"/>
    </source>
</evidence>
<dbReference type="InterPro" id="IPR008248">
    <property type="entry name" value="CheB-like"/>
</dbReference>
<dbReference type="RefSeq" id="WP_078709651.1">
    <property type="nucleotide sequence ID" value="NZ_FUXL01000014.1"/>
</dbReference>
<feature type="domain" description="CheB-type methylesterase" evidence="9">
    <location>
        <begin position="153"/>
        <end position="347"/>
    </location>
</feature>
<comment type="domain">
    <text evidence="5">Contains a C-terminal catalytic domain, and an N-terminal region which modulates catalytic activity.</text>
</comment>
<dbReference type="CDD" id="cd16432">
    <property type="entry name" value="CheB_Rec"/>
    <property type="match status" value="1"/>
</dbReference>
<dbReference type="SUPFAM" id="SSF52172">
    <property type="entry name" value="CheY-like"/>
    <property type="match status" value="1"/>
</dbReference>
<dbReference type="AlphaFoldDB" id="A0A1T4SUE4"/>
<dbReference type="SMART" id="SM00448">
    <property type="entry name" value="REC"/>
    <property type="match status" value="1"/>
</dbReference>
<accession>A0A1T4SUE4</accession>
<evidence type="ECO:0000256" key="2">
    <source>
        <dbReference type="ARBA" id="ARBA00022500"/>
    </source>
</evidence>
<dbReference type="EC" id="3.1.1.61" evidence="5"/>
<dbReference type="InterPro" id="IPR035909">
    <property type="entry name" value="CheB_C"/>
</dbReference>
<dbReference type="Gene3D" id="3.40.50.2300">
    <property type="match status" value="1"/>
</dbReference>
<dbReference type="GO" id="GO:0005737">
    <property type="term" value="C:cytoplasm"/>
    <property type="evidence" value="ECO:0007669"/>
    <property type="project" value="UniProtKB-SubCell"/>
</dbReference>
<comment type="catalytic activity">
    <reaction evidence="4 5">
        <text>[protein]-L-glutamate 5-O-methyl ester + H2O = L-glutamyl-[protein] + methanol + H(+)</text>
        <dbReference type="Rhea" id="RHEA:23236"/>
        <dbReference type="Rhea" id="RHEA-COMP:10208"/>
        <dbReference type="Rhea" id="RHEA-COMP:10311"/>
        <dbReference type="ChEBI" id="CHEBI:15377"/>
        <dbReference type="ChEBI" id="CHEBI:15378"/>
        <dbReference type="ChEBI" id="CHEBI:17790"/>
        <dbReference type="ChEBI" id="CHEBI:29973"/>
        <dbReference type="ChEBI" id="CHEBI:82795"/>
        <dbReference type="EC" id="3.1.1.61"/>
    </reaction>
</comment>
<dbReference type="NCBIfam" id="NF001965">
    <property type="entry name" value="PRK00742.1"/>
    <property type="match status" value="1"/>
</dbReference>
<dbReference type="HAMAP" id="MF_00099">
    <property type="entry name" value="CheB_chemtxs"/>
    <property type="match status" value="1"/>
</dbReference>
<dbReference type="GO" id="GO:0006935">
    <property type="term" value="P:chemotaxis"/>
    <property type="evidence" value="ECO:0007669"/>
    <property type="project" value="UniProtKB-UniRule"/>
</dbReference>
<dbReference type="SUPFAM" id="SSF52738">
    <property type="entry name" value="Methylesterase CheB, C-terminal domain"/>
    <property type="match status" value="1"/>
</dbReference>
<evidence type="ECO:0000313" key="11">
    <source>
        <dbReference type="Proteomes" id="UP000190135"/>
    </source>
</evidence>
<protein>
    <recommendedName>
        <fullName evidence="5">Protein-glutamate methylesterase/protein-glutamine glutaminase</fullName>
        <ecNumber evidence="5">3.1.1.61</ecNumber>
        <ecNumber evidence="5">3.5.1.44</ecNumber>
    </recommendedName>
</protein>
<comment type="subcellular location">
    <subcellularLocation>
        <location evidence="5">Cytoplasm</location>
    </subcellularLocation>
</comment>
<evidence type="ECO:0000259" key="8">
    <source>
        <dbReference type="PROSITE" id="PS50110"/>
    </source>
</evidence>
<dbReference type="OrthoDB" id="9793421at2"/>
<evidence type="ECO:0000256" key="7">
    <source>
        <dbReference type="PROSITE-ProRule" id="PRU00169"/>
    </source>
</evidence>